<dbReference type="RefSeq" id="XP_002115301.1">
    <property type="nucleotide sequence ID" value="XM_002115265.1"/>
</dbReference>
<dbReference type="AlphaFoldDB" id="B3S4U1"/>
<dbReference type="GeneID" id="6756640"/>
<evidence type="ECO:0000259" key="2">
    <source>
        <dbReference type="PROSITE" id="PS50041"/>
    </source>
</evidence>
<feature type="domain" description="C-type lectin" evidence="2">
    <location>
        <begin position="42"/>
        <end position="171"/>
    </location>
</feature>
<dbReference type="HOGENOM" id="CLU_1279134_0_0_1"/>
<dbReference type="Proteomes" id="UP000009022">
    <property type="component" value="Unassembled WGS sequence"/>
</dbReference>
<dbReference type="PROSITE" id="PS00615">
    <property type="entry name" value="C_TYPE_LECTIN_1"/>
    <property type="match status" value="1"/>
</dbReference>
<organism evidence="3 4">
    <name type="scientific">Trichoplax adhaerens</name>
    <name type="common">Trichoplax reptans</name>
    <dbReference type="NCBI Taxonomy" id="10228"/>
    <lineage>
        <taxon>Eukaryota</taxon>
        <taxon>Metazoa</taxon>
        <taxon>Placozoa</taxon>
        <taxon>Uniplacotomia</taxon>
        <taxon>Trichoplacea</taxon>
        <taxon>Trichoplacidae</taxon>
        <taxon>Trichoplax</taxon>
    </lineage>
</organism>
<dbReference type="InParanoid" id="B3S4U1"/>
<proteinExistence type="predicted"/>
<dbReference type="GO" id="GO:0006955">
    <property type="term" value="P:immune response"/>
    <property type="evidence" value="ECO:0000318"/>
    <property type="project" value="GO_Central"/>
</dbReference>
<reference evidence="3 4" key="1">
    <citation type="journal article" date="2008" name="Nature">
        <title>The Trichoplax genome and the nature of placozoans.</title>
        <authorList>
            <person name="Srivastava M."/>
            <person name="Begovic E."/>
            <person name="Chapman J."/>
            <person name="Putnam N.H."/>
            <person name="Hellsten U."/>
            <person name="Kawashima T."/>
            <person name="Kuo A."/>
            <person name="Mitros T."/>
            <person name="Salamov A."/>
            <person name="Carpenter M.L."/>
            <person name="Signorovitch A.Y."/>
            <person name="Moreno M.A."/>
            <person name="Kamm K."/>
            <person name="Grimwood J."/>
            <person name="Schmutz J."/>
            <person name="Shapiro H."/>
            <person name="Grigoriev I.V."/>
            <person name="Buss L.W."/>
            <person name="Schierwater B."/>
            <person name="Dellaporta S.L."/>
            <person name="Rokhsar D.S."/>
        </authorList>
    </citation>
    <scope>NUCLEOTIDE SEQUENCE [LARGE SCALE GENOMIC DNA]</scope>
    <source>
        <strain evidence="3 4">Grell-BS-1999</strain>
    </source>
</reference>
<dbReference type="CTD" id="6756640"/>
<dbReference type="KEGG" id="tad:TRIADDRAFT_59346"/>
<dbReference type="InterPro" id="IPR001304">
    <property type="entry name" value="C-type_lectin-like"/>
</dbReference>
<accession>B3S4U1</accession>
<sequence length="216" mass="24593">MSYRPIRKISALKWIVIGSLLCSVAFNNIKMANASGDRWFSHNFKRYFISQSQASFYSARSYCENTYKGSLVEISDADEDTILLGIIQALRKSMNSLHLAHYWIGLMDLNGTFTHAKWINSNNTVGNWNSWHENIVINSAKLCAGVSLGKSSTQLSWINLNCADNFSFICQLGKDGQNCYLVLHKEFSFAGRLSKILKVMNWFEILTVWIEIKSLI</sequence>
<dbReference type="Pfam" id="PF00059">
    <property type="entry name" value="Lectin_C"/>
    <property type="match status" value="1"/>
</dbReference>
<dbReference type="GO" id="GO:0038187">
    <property type="term" value="F:pattern recognition receptor activity"/>
    <property type="evidence" value="ECO:0000318"/>
    <property type="project" value="GO_Central"/>
</dbReference>
<dbReference type="GO" id="GO:0009897">
    <property type="term" value="C:external side of plasma membrane"/>
    <property type="evidence" value="ECO:0000318"/>
    <property type="project" value="GO_Central"/>
</dbReference>
<protein>
    <recommendedName>
        <fullName evidence="2">C-type lectin domain-containing protein</fullName>
    </recommendedName>
</protein>
<dbReference type="PROSITE" id="PS50041">
    <property type="entry name" value="C_TYPE_LECTIN_2"/>
    <property type="match status" value="1"/>
</dbReference>
<dbReference type="GO" id="GO:0030246">
    <property type="term" value="F:carbohydrate binding"/>
    <property type="evidence" value="ECO:0000318"/>
    <property type="project" value="GO_Central"/>
</dbReference>
<dbReference type="PANTHER" id="PTHR22803">
    <property type="entry name" value="MANNOSE, PHOSPHOLIPASE, LECTIN RECEPTOR RELATED"/>
    <property type="match status" value="1"/>
</dbReference>
<dbReference type="InterPro" id="IPR016186">
    <property type="entry name" value="C-type_lectin-like/link_sf"/>
</dbReference>
<dbReference type="EMBL" id="DS985250">
    <property type="protein sequence ID" value="EDV22146.1"/>
    <property type="molecule type" value="Genomic_DNA"/>
</dbReference>
<keyword evidence="1" id="KW-1015">Disulfide bond</keyword>
<keyword evidence="4" id="KW-1185">Reference proteome</keyword>
<evidence type="ECO:0000313" key="3">
    <source>
        <dbReference type="EMBL" id="EDV22146.1"/>
    </source>
</evidence>
<dbReference type="Gene3D" id="3.10.100.10">
    <property type="entry name" value="Mannose-Binding Protein A, subunit A"/>
    <property type="match status" value="1"/>
</dbReference>
<evidence type="ECO:0000313" key="4">
    <source>
        <dbReference type="Proteomes" id="UP000009022"/>
    </source>
</evidence>
<name>B3S4U1_TRIAD</name>
<dbReference type="SMART" id="SM00034">
    <property type="entry name" value="CLECT"/>
    <property type="match status" value="1"/>
</dbReference>
<evidence type="ECO:0000256" key="1">
    <source>
        <dbReference type="ARBA" id="ARBA00023157"/>
    </source>
</evidence>
<dbReference type="SUPFAM" id="SSF56436">
    <property type="entry name" value="C-type lectin-like"/>
    <property type="match status" value="1"/>
</dbReference>
<dbReference type="PhylomeDB" id="B3S4U1"/>
<dbReference type="InterPro" id="IPR018378">
    <property type="entry name" value="C-type_lectin_CS"/>
</dbReference>
<dbReference type="InterPro" id="IPR050111">
    <property type="entry name" value="C-type_lectin/snaclec_domain"/>
</dbReference>
<dbReference type="InterPro" id="IPR016187">
    <property type="entry name" value="CTDL_fold"/>
</dbReference>
<dbReference type="CDD" id="cd00037">
    <property type="entry name" value="CLECT"/>
    <property type="match status" value="1"/>
</dbReference>
<gene>
    <name evidence="3" type="ORF">TRIADDRAFT_59346</name>
</gene>